<reference evidence="1" key="1">
    <citation type="submission" date="2018-11" db="EMBL/GenBank/DDBJ databases">
        <authorList>
            <consortium name="Genoscope - CEA"/>
            <person name="William W."/>
        </authorList>
    </citation>
    <scope>NUCLEOTIDE SEQUENCE</scope>
</reference>
<organism evidence="1">
    <name type="scientific">Brassica campestris</name>
    <name type="common">Field mustard</name>
    <dbReference type="NCBI Taxonomy" id="3711"/>
    <lineage>
        <taxon>Eukaryota</taxon>
        <taxon>Viridiplantae</taxon>
        <taxon>Streptophyta</taxon>
        <taxon>Embryophyta</taxon>
        <taxon>Tracheophyta</taxon>
        <taxon>Spermatophyta</taxon>
        <taxon>Magnoliopsida</taxon>
        <taxon>eudicotyledons</taxon>
        <taxon>Gunneridae</taxon>
        <taxon>Pentapetalae</taxon>
        <taxon>rosids</taxon>
        <taxon>malvids</taxon>
        <taxon>Brassicales</taxon>
        <taxon>Brassicaceae</taxon>
        <taxon>Brassiceae</taxon>
        <taxon>Brassica</taxon>
    </lineage>
</organism>
<name>A0A3P6B227_BRACM</name>
<sequence length="46" mass="5174">MKSGEEEEIFCLKTCGVFGLMLDFRYLPDTIYVGTSNTQRSTGCEC</sequence>
<evidence type="ECO:0000313" key="1">
    <source>
        <dbReference type="EMBL" id="VDC95099.1"/>
    </source>
</evidence>
<protein>
    <submittedName>
        <fullName evidence="1">Uncharacterized protein</fullName>
    </submittedName>
</protein>
<proteinExistence type="predicted"/>
<accession>A0A3P6B227</accession>
<dbReference type="AlphaFoldDB" id="A0A3P6B227"/>
<dbReference type="EMBL" id="LR031574">
    <property type="protein sequence ID" value="VDC95099.1"/>
    <property type="molecule type" value="Genomic_DNA"/>
</dbReference>
<gene>
    <name evidence="1" type="ORF">BRAA07T27841Z</name>
</gene>